<dbReference type="GO" id="GO:0005886">
    <property type="term" value="C:plasma membrane"/>
    <property type="evidence" value="ECO:0007669"/>
    <property type="project" value="TreeGrafter"/>
</dbReference>
<keyword evidence="3" id="KW-0813">Transport</keyword>
<dbReference type="EMBL" id="JAACJJ010000028">
    <property type="protein sequence ID" value="KAF5322095.1"/>
    <property type="molecule type" value="Genomic_DNA"/>
</dbReference>
<feature type="region of interest" description="Disordered" evidence="7">
    <location>
        <begin position="873"/>
        <end position="944"/>
    </location>
</feature>
<dbReference type="Pfam" id="PF02714">
    <property type="entry name" value="RSN1_7TM"/>
    <property type="match status" value="1"/>
</dbReference>
<evidence type="ECO:0008006" key="14">
    <source>
        <dbReference type="Google" id="ProtNLM"/>
    </source>
</evidence>
<accession>A0A8H5BF40</accession>
<feature type="transmembrane region" description="Helical" evidence="8">
    <location>
        <begin position="114"/>
        <end position="137"/>
    </location>
</feature>
<feature type="compositionally biased region" description="Polar residues" evidence="7">
    <location>
        <begin position="913"/>
        <end position="935"/>
    </location>
</feature>
<feature type="domain" description="CSC1/OSCA1-like 7TM region" evidence="9">
    <location>
        <begin position="376"/>
        <end position="683"/>
    </location>
</feature>
<dbReference type="Pfam" id="PF13967">
    <property type="entry name" value="RSN1_TM"/>
    <property type="match status" value="1"/>
</dbReference>
<feature type="transmembrane region" description="Helical" evidence="8">
    <location>
        <begin position="666"/>
        <end position="687"/>
    </location>
</feature>
<evidence type="ECO:0000256" key="2">
    <source>
        <dbReference type="ARBA" id="ARBA00007779"/>
    </source>
</evidence>
<evidence type="ECO:0000256" key="7">
    <source>
        <dbReference type="SAM" id="MobiDB-lite"/>
    </source>
</evidence>
<dbReference type="InterPro" id="IPR027815">
    <property type="entry name" value="CSC1/OSCA1-like_cyt"/>
</dbReference>
<evidence type="ECO:0000259" key="11">
    <source>
        <dbReference type="Pfam" id="PF14703"/>
    </source>
</evidence>
<dbReference type="Pfam" id="PF14703">
    <property type="entry name" value="PHM7_cyt"/>
    <property type="match status" value="1"/>
</dbReference>
<dbReference type="PANTHER" id="PTHR13018">
    <property type="entry name" value="PROBABLE MEMBRANE PROTEIN DUF221-RELATED"/>
    <property type="match status" value="1"/>
</dbReference>
<dbReference type="InterPro" id="IPR003864">
    <property type="entry name" value="CSC1/OSCA1-like_7TM"/>
</dbReference>
<feature type="domain" description="CSC1/OSCA1-like cytosolic" evidence="11">
    <location>
        <begin position="203"/>
        <end position="365"/>
    </location>
</feature>
<dbReference type="Proteomes" id="UP000567179">
    <property type="component" value="Unassembled WGS sequence"/>
</dbReference>
<evidence type="ECO:0000256" key="1">
    <source>
        <dbReference type="ARBA" id="ARBA00004141"/>
    </source>
</evidence>
<feature type="transmembrane region" description="Helical" evidence="8">
    <location>
        <begin position="602"/>
        <end position="622"/>
    </location>
</feature>
<feature type="transmembrane region" description="Helical" evidence="8">
    <location>
        <begin position="693"/>
        <end position="713"/>
    </location>
</feature>
<evidence type="ECO:0000256" key="6">
    <source>
        <dbReference type="ARBA" id="ARBA00023136"/>
    </source>
</evidence>
<comment type="subcellular location">
    <subcellularLocation>
        <location evidence="1">Membrane</location>
        <topology evidence="1">Multi-pass membrane protein</topology>
    </subcellularLocation>
</comment>
<comment type="similarity">
    <text evidence="2">Belongs to the CSC1 (TC 1.A.17) family.</text>
</comment>
<keyword evidence="6 8" id="KW-0472">Membrane</keyword>
<feature type="transmembrane region" description="Helical" evidence="8">
    <location>
        <begin position="628"/>
        <end position="646"/>
    </location>
</feature>
<feature type="transmembrane region" description="Helical" evidence="8">
    <location>
        <begin position="473"/>
        <end position="500"/>
    </location>
</feature>
<proteinExistence type="inferred from homology"/>
<comment type="caution">
    <text evidence="12">The sequence shown here is derived from an EMBL/GenBank/DDBJ whole genome shotgun (WGS) entry which is preliminary data.</text>
</comment>
<feature type="domain" description="CSC1/OSCA1-like N-terminal transmembrane" evidence="10">
    <location>
        <begin position="30"/>
        <end position="179"/>
    </location>
</feature>
<feature type="transmembrane region" description="Helical" evidence="8">
    <location>
        <begin position="30"/>
        <end position="51"/>
    </location>
</feature>
<feature type="transmembrane region" description="Helical" evidence="8">
    <location>
        <begin position="378"/>
        <end position="399"/>
    </location>
</feature>
<keyword evidence="13" id="KW-1185">Reference proteome</keyword>
<dbReference type="GO" id="GO:0005227">
    <property type="term" value="F:calcium-activated cation channel activity"/>
    <property type="evidence" value="ECO:0007669"/>
    <property type="project" value="InterPro"/>
</dbReference>
<evidence type="ECO:0000256" key="4">
    <source>
        <dbReference type="ARBA" id="ARBA00022692"/>
    </source>
</evidence>
<feature type="transmembrane region" description="Helical" evidence="8">
    <location>
        <begin position="419"/>
        <end position="446"/>
    </location>
</feature>
<feature type="transmembrane region" description="Helical" evidence="8">
    <location>
        <begin position="562"/>
        <end position="582"/>
    </location>
</feature>
<evidence type="ECO:0000313" key="12">
    <source>
        <dbReference type="EMBL" id="KAF5322095.1"/>
    </source>
</evidence>
<evidence type="ECO:0000256" key="8">
    <source>
        <dbReference type="SAM" id="Phobius"/>
    </source>
</evidence>
<evidence type="ECO:0000256" key="5">
    <source>
        <dbReference type="ARBA" id="ARBA00022989"/>
    </source>
</evidence>
<keyword evidence="4 8" id="KW-0812">Transmembrane</keyword>
<dbReference type="InterPro" id="IPR045122">
    <property type="entry name" value="Csc1-like"/>
</dbReference>
<evidence type="ECO:0000259" key="10">
    <source>
        <dbReference type="Pfam" id="PF13967"/>
    </source>
</evidence>
<reference evidence="12 13" key="1">
    <citation type="journal article" date="2020" name="ISME J.">
        <title>Uncovering the hidden diversity of litter-decomposition mechanisms in mushroom-forming fungi.</title>
        <authorList>
            <person name="Floudas D."/>
            <person name="Bentzer J."/>
            <person name="Ahren D."/>
            <person name="Johansson T."/>
            <person name="Persson P."/>
            <person name="Tunlid A."/>
        </authorList>
    </citation>
    <scope>NUCLEOTIDE SEQUENCE [LARGE SCALE GENOMIC DNA]</scope>
    <source>
        <strain evidence="12 13">CBS 101986</strain>
    </source>
</reference>
<evidence type="ECO:0000313" key="13">
    <source>
        <dbReference type="Proteomes" id="UP000567179"/>
    </source>
</evidence>
<sequence length="944" mass="107079">MALYGFQRRIDAKGIQQLLNTTNNTEPKAVIIQVGIMTVLSLLTLLIFNILRPNRQHVYEPKVKYHTPEKAPPHASRSFCGWLTPLMHNHESQLLSKIGLDAVAFLRFLDLMKVLLGLTALVTCGALIPIDLLYTLQTNPPQHDILTAMTIRDVHGVRLWAHIGAVYLITLFLLVLVHHHWHDMYALRDQWFRSDEYQHALHARSVIVMHIPERRRSEQGIFRIFEGMQLPYTVTSAYIGRDAGSLPDLVDIHDETVEELEKVLTKHSRAEDSTKRPTVKIGGCCGLGGRRRDAIKYYITKLNNLSASIDQYRAQASARHPENFGFVTLDSVHAAHAAAYDLKGEHPKGLTIKLAPNHKDIIWKNIGLSKKERRFKRITGFILLSLFCLLSLVPLFPIASLANLSAVAASGYVPFLSNWAAASPISYVIASGIVPPAVAAIFGYFLPGIMRWLSKYMGAPTHSSLDRVVIARYFTFLFVSQLIFFTVIGVLFQSILNIIIVTQNQRAGLKGVFDNLKSESPAFLHWTPDIFRELIRIPKELPKQLASTYVDQSSFWLKWFPLRGFLLIFDLSQVSTLLWLSWSRRAFKATPRILRESSKPPYFPYATQYSGLLFMGVTGILFAPLAPLVSLAAAIIFWLSSWVYKYQLVYKFVTRVESGGRAWNVVINRLMFGCIFMQLIMIFTIGLQSEFKSFQFLATLPPILLTILFKYYINRRFANNFEYFLPSGTTEHYYSSRRAVDQSQSQASRAADEGKLDGRYQNPALSCELSDPLIGARAASALRGMYNMNQDLWRTGSVRFRGVSGKARDKDVIVSARADANDTVVEGVTFKAVPEDDFECDPDEYRRERAIVERDFDPVEQWPPQRISLKRNYSDKVLPDPPRTNANSTRINLYKPPSYIQEVRRSQMPDLSPSPTYVSAKSQSPRDPVASSSQTDRTRRPSRS</sequence>
<evidence type="ECO:0000259" key="9">
    <source>
        <dbReference type="Pfam" id="PF02714"/>
    </source>
</evidence>
<dbReference type="AlphaFoldDB" id="A0A8H5BF40"/>
<keyword evidence="5 8" id="KW-1133">Transmembrane helix</keyword>
<organism evidence="12 13">
    <name type="scientific">Psilocybe cf. subviscida</name>
    <dbReference type="NCBI Taxonomy" id="2480587"/>
    <lineage>
        <taxon>Eukaryota</taxon>
        <taxon>Fungi</taxon>
        <taxon>Dikarya</taxon>
        <taxon>Basidiomycota</taxon>
        <taxon>Agaricomycotina</taxon>
        <taxon>Agaricomycetes</taxon>
        <taxon>Agaricomycetidae</taxon>
        <taxon>Agaricales</taxon>
        <taxon>Agaricineae</taxon>
        <taxon>Strophariaceae</taxon>
        <taxon>Psilocybe</taxon>
    </lineage>
</organism>
<feature type="transmembrane region" description="Helical" evidence="8">
    <location>
        <begin position="157"/>
        <end position="177"/>
    </location>
</feature>
<evidence type="ECO:0000256" key="3">
    <source>
        <dbReference type="ARBA" id="ARBA00022448"/>
    </source>
</evidence>
<name>A0A8H5BF40_9AGAR</name>
<protein>
    <recommendedName>
        <fullName evidence="14">DUF221-domain-containing protein</fullName>
    </recommendedName>
</protein>
<dbReference type="OrthoDB" id="2150324at2759"/>
<dbReference type="PANTHER" id="PTHR13018:SF149">
    <property type="entry name" value="DOMAIN PROTEIN, PUTATIVE (AFU_ORTHOLOGUE AFUA_3G11660)-RELATED"/>
    <property type="match status" value="1"/>
</dbReference>
<gene>
    <name evidence="12" type="ORF">D9619_001978</name>
</gene>
<dbReference type="InterPro" id="IPR032880">
    <property type="entry name" value="CSC1/OSCA1-like_N"/>
</dbReference>